<gene>
    <name evidence="1" type="ordered locus">PMT9312_1136</name>
</gene>
<protein>
    <submittedName>
        <fullName evidence="1">Uncharacterized protein</fullName>
    </submittedName>
</protein>
<dbReference type="EMBL" id="CP000111">
    <property type="protein sequence ID" value="ABB50195.1"/>
    <property type="molecule type" value="Genomic_DNA"/>
</dbReference>
<proteinExistence type="predicted"/>
<dbReference type="RefSeq" id="WP_011376686.1">
    <property type="nucleotide sequence ID" value="NC_007577.1"/>
</dbReference>
<dbReference type="KEGG" id="pmi:PMT9312_1136"/>
<sequence>MSPFLDALLKLALIGFVIKFLWDGFVKVPQEKLENQVKFLIARYADAILVHPNAEEEIQRIKAQTDWRLNLSPGKSEYENYTEENKEILKRVIKKIEQYIEENK</sequence>
<dbReference type="AlphaFoldDB" id="Q31AA0"/>
<evidence type="ECO:0000313" key="2">
    <source>
        <dbReference type="Proteomes" id="UP000002715"/>
    </source>
</evidence>
<reference evidence="2" key="1">
    <citation type="submission" date="2005-07" db="EMBL/GenBank/DDBJ databases">
        <title>Complete sequence of Prochlorococcus marinus str. MIT 9312.</title>
        <authorList>
            <consortium name="US DOE Joint Genome Institute"/>
            <person name="Copeland A."/>
            <person name="Lucas S."/>
            <person name="Lapidus A."/>
            <person name="Barry K."/>
            <person name="Detter J.C."/>
            <person name="Glavina T."/>
            <person name="Hammon N."/>
            <person name="Israni S."/>
            <person name="Pitluck S."/>
            <person name="Thiel J."/>
            <person name="Schmutz J."/>
            <person name="Larimer F."/>
            <person name="Land M."/>
            <person name="Kyrpides N."/>
            <person name="Lykidis A."/>
            <person name="Richardson P."/>
        </authorList>
    </citation>
    <scope>NUCLEOTIDE SEQUENCE [LARGE SCALE GENOMIC DNA]</scope>
    <source>
        <strain evidence="2">MIT 9312</strain>
    </source>
</reference>
<organism evidence="1 2">
    <name type="scientific">Prochlorococcus marinus (strain MIT 9312)</name>
    <dbReference type="NCBI Taxonomy" id="74546"/>
    <lineage>
        <taxon>Bacteria</taxon>
        <taxon>Bacillati</taxon>
        <taxon>Cyanobacteriota</taxon>
        <taxon>Cyanophyceae</taxon>
        <taxon>Synechococcales</taxon>
        <taxon>Prochlorococcaceae</taxon>
        <taxon>Prochlorococcus</taxon>
    </lineage>
</organism>
<accession>Q31AA0</accession>
<name>Q31AA0_PROM9</name>
<dbReference type="Proteomes" id="UP000002715">
    <property type="component" value="Chromosome"/>
</dbReference>
<dbReference type="HOGENOM" id="CLU_2247652_0_0_3"/>
<evidence type="ECO:0000313" key="1">
    <source>
        <dbReference type="EMBL" id="ABB50195.1"/>
    </source>
</evidence>